<keyword evidence="2" id="KW-0808">Transferase</keyword>
<dbReference type="SMART" id="SM00563">
    <property type="entry name" value="PlsC"/>
    <property type="match status" value="1"/>
</dbReference>
<gene>
    <name evidence="2" type="ORF">HDF22_004398</name>
</gene>
<dbReference type="AlphaFoldDB" id="A0A841JNE8"/>
<dbReference type="GO" id="GO:0016746">
    <property type="term" value="F:acyltransferase activity"/>
    <property type="evidence" value="ECO:0007669"/>
    <property type="project" value="UniProtKB-KW"/>
</dbReference>
<reference evidence="2 3" key="1">
    <citation type="submission" date="2020-08" db="EMBL/GenBank/DDBJ databases">
        <title>Genomic Encyclopedia of Type Strains, Phase IV (KMG-V): Genome sequencing to study the core and pangenomes of soil and plant-associated prokaryotes.</title>
        <authorList>
            <person name="Whitman W."/>
        </authorList>
    </citation>
    <scope>NUCLEOTIDE SEQUENCE [LARGE SCALE GENOMIC DNA]</scope>
    <source>
        <strain evidence="2 3">MP601</strain>
    </source>
</reference>
<sequence length="207" mass="24805">MLPSRQNDTLSRMFYRFMHWWMGRNFKEINIQPFEPRPGHSILLLTNHFSWWDGFFANYAAFNNLKRRLYIMMQHDHFLKHWYFKYLGAFSMKKSSREMLESLTYSAGLLNNPENLVTIFPQGALYSNHETYIHVENGIERLIKQIKGPCQIVYQCTLIDYFEGLKPRAYMHHFDCGVAGEVPFEELKQRINDFHQQALKKQANMEH</sequence>
<feature type="domain" description="Phospholipid/glycerol acyltransferase" evidence="1">
    <location>
        <begin position="42"/>
        <end position="158"/>
    </location>
</feature>
<accession>A0A841JNE8</accession>
<proteinExistence type="predicted"/>
<evidence type="ECO:0000313" key="3">
    <source>
        <dbReference type="Proteomes" id="UP000548326"/>
    </source>
</evidence>
<keyword evidence="2" id="KW-0012">Acyltransferase</keyword>
<evidence type="ECO:0000259" key="1">
    <source>
        <dbReference type="SMART" id="SM00563"/>
    </source>
</evidence>
<dbReference type="RefSeq" id="WP_183589111.1">
    <property type="nucleotide sequence ID" value="NZ_JACHCA010000014.1"/>
</dbReference>
<evidence type="ECO:0000313" key="2">
    <source>
        <dbReference type="EMBL" id="MBB6130258.1"/>
    </source>
</evidence>
<comment type="caution">
    <text evidence="2">The sequence shown here is derived from an EMBL/GenBank/DDBJ whole genome shotgun (WGS) entry which is preliminary data.</text>
</comment>
<organism evidence="2 3">
    <name type="scientific">Mucilaginibacter lappiensis</name>
    <dbReference type="NCBI Taxonomy" id="354630"/>
    <lineage>
        <taxon>Bacteria</taxon>
        <taxon>Pseudomonadati</taxon>
        <taxon>Bacteroidota</taxon>
        <taxon>Sphingobacteriia</taxon>
        <taxon>Sphingobacteriales</taxon>
        <taxon>Sphingobacteriaceae</taxon>
        <taxon>Mucilaginibacter</taxon>
    </lineage>
</organism>
<name>A0A841JNE8_9SPHI</name>
<dbReference type="Pfam" id="PF01553">
    <property type="entry name" value="Acyltransferase"/>
    <property type="match status" value="1"/>
</dbReference>
<protein>
    <submittedName>
        <fullName evidence="2">1-acyl-sn-glycerol-3-phosphate acyltransferase</fullName>
    </submittedName>
</protein>
<dbReference type="SUPFAM" id="SSF69593">
    <property type="entry name" value="Glycerol-3-phosphate (1)-acyltransferase"/>
    <property type="match status" value="1"/>
</dbReference>
<dbReference type="Proteomes" id="UP000548326">
    <property type="component" value="Unassembled WGS sequence"/>
</dbReference>
<dbReference type="InterPro" id="IPR002123">
    <property type="entry name" value="Plipid/glycerol_acylTrfase"/>
</dbReference>
<dbReference type="EMBL" id="JACHCA010000014">
    <property type="protein sequence ID" value="MBB6130258.1"/>
    <property type="molecule type" value="Genomic_DNA"/>
</dbReference>